<reference evidence="2 3" key="1">
    <citation type="submission" date="2015-10" db="EMBL/GenBank/DDBJ databases">
        <title>Erysipelothrix larvae sp. LV19 isolated from the larval gut of the rhinoceros beetle, Trypoxylus dichotomus.</title>
        <authorList>
            <person name="Lim S."/>
            <person name="Kim B.-C."/>
        </authorList>
    </citation>
    <scope>NUCLEOTIDE SEQUENCE [LARGE SCALE GENOMIC DNA]</scope>
    <source>
        <strain evidence="2 3">LV19</strain>
    </source>
</reference>
<evidence type="ECO:0008006" key="4">
    <source>
        <dbReference type="Google" id="ProtNLM"/>
    </source>
</evidence>
<protein>
    <recommendedName>
        <fullName evidence="4">DUF308 domain-containing protein</fullName>
    </recommendedName>
</protein>
<feature type="transmembrane region" description="Helical" evidence="1">
    <location>
        <begin position="129"/>
        <end position="149"/>
    </location>
</feature>
<organism evidence="2 3">
    <name type="scientific">Erysipelothrix larvae</name>
    <dbReference type="NCBI Taxonomy" id="1514105"/>
    <lineage>
        <taxon>Bacteria</taxon>
        <taxon>Bacillati</taxon>
        <taxon>Bacillota</taxon>
        <taxon>Erysipelotrichia</taxon>
        <taxon>Erysipelotrichales</taxon>
        <taxon>Erysipelotrichaceae</taxon>
        <taxon>Erysipelothrix</taxon>
    </lineage>
</organism>
<feature type="transmembrane region" description="Helical" evidence="1">
    <location>
        <begin position="44"/>
        <end position="65"/>
    </location>
</feature>
<dbReference type="AlphaFoldDB" id="A0A0X8GYT5"/>
<keyword evidence="1" id="KW-1133">Transmembrane helix</keyword>
<keyword evidence="1" id="KW-0812">Transmembrane</keyword>
<proteinExistence type="predicted"/>
<evidence type="ECO:0000313" key="2">
    <source>
        <dbReference type="EMBL" id="AMC92744.1"/>
    </source>
</evidence>
<feature type="transmembrane region" description="Helical" evidence="1">
    <location>
        <begin position="74"/>
        <end position="91"/>
    </location>
</feature>
<evidence type="ECO:0000313" key="3">
    <source>
        <dbReference type="Proteomes" id="UP000063781"/>
    </source>
</evidence>
<dbReference type="STRING" id="1514105.AOC36_01690"/>
<dbReference type="KEGG" id="erl:AOC36_01690"/>
<accession>A0A0X8GYT5</accession>
<keyword evidence="3" id="KW-1185">Reference proteome</keyword>
<name>A0A0X8GYT5_9FIRM</name>
<keyword evidence="1" id="KW-0472">Membrane</keyword>
<evidence type="ECO:0000256" key="1">
    <source>
        <dbReference type="SAM" id="Phobius"/>
    </source>
</evidence>
<gene>
    <name evidence="2" type="ORF">AOC36_01690</name>
</gene>
<sequence length="427" mass="49015">MKNNDGIQFYEKKSIKKFSFILQILFGLFVIVIGISIIMRENFWWWVVKLLIQALLVGTVFTFLFRSITNRNRLDLLISFGSLGFFIYSLFNENIFMEFFSLFFGVWALFNAAVRGLELFVSFQRKQKGKIVITLEFLAGFVMGTSLLVSGAESAFFVNLQVGIYLILHGILQIVDLFRVNLGSGYTLRMPAPIFATALLPSFLVKKIEREVALNPDLVLDTVEPTIGDYVSIYIYIKDYGYNRMGHIDIGYNGAIYSYGCHDPLNRHSTQAYGDGVLIVGSECEFVQYSVDDSSTVYRFLCKLTPQQRDRIEERIDLLMKPAYYYDYPLDHEKTKDSYLKHLKDSQVGVDYYKFISGPFKTYNVFTTNCVLVAEYIVQSTGMQLFHVNGIITPGTYYSYLHSNVGRVGSIVEKEYIYKKIGAKPKY</sequence>
<dbReference type="EMBL" id="CP013213">
    <property type="protein sequence ID" value="AMC92744.1"/>
    <property type="molecule type" value="Genomic_DNA"/>
</dbReference>
<dbReference type="Proteomes" id="UP000063781">
    <property type="component" value="Chromosome"/>
</dbReference>
<feature type="transmembrane region" description="Helical" evidence="1">
    <location>
        <begin position="20"/>
        <end position="38"/>
    </location>
</feature>
<feature type="transmembrane region" description="Helical" evidence="1">
    <location>
        <begin position="97"/>
        <end position="117"/>
    </location>
</feature>